<proteinExistence type="predicted"/>
<feature type="chain" id="PRO_5002177276" evidence="2">
    <location>
        <begin position="27"/>
        <end position="274"/>
    </location>
</feature>
<keyword evidence="4" id="KW-1185">Reference proteome</keyword>
<feature type="signal peptide" evidence="2">
    <location>
        <begin position="1"/>
        <end position="26"/>
    </location>
</feature>
<reference evidence="3 4" key="1">
    <citation type="submission" date="2014-04" db="EMBL/GenBank/DDBJ databases">
        <authorList>
            <consortium name="DOE Joint Genome Institute"/>
            <person name="Kuo A."/>
            <person name="Girlanda M."/>
            <person name="Perotto S."/>
            <person name="Kohler A."/>
            <person name="Nagy L.G."/>
            <person name="Floudas D."/>
            <person name="Copeland A."/>
            <person name="Barry K.W."/>
            <person name="Cichocki N."/>
            <person name="Veneault-Fourrey C."/>
            <person name="LaButti K."/>
            <person name="Lindquist E.A."/>
            <person name="Lipzen A."/>
            <person name="Lundell T."/>
            <person name="Morin E."/>
            <person name="Murat C."/>
            <person name="Sun H."/>
            <person name="Tunlid A."/>
            <person name="Henrissat B."/>
            <person name="Grigoriev I.V."/>
            <person name="Hibbett D.S."/>
            <person name="Martin F."/>
            <person name="Nordberg H.P."/>
            <person name="Cantor M.N."/>
            <person name="Hua S.X."/>
        </authorList>
    </citation>
    <scope>NUCLEOTIDE SEQUENCE [LARGE SCALE GENOMIC DNA]</scope>
    <source>
        <strain evidence="3 4">MUT 4182</strain>
    </source>
</reference>
<name>A0A0C3Q405_9AGAM</name>
<evidence type="ECO:0000256" key="1">
    <source>
        <dbReference type="SAM" id="MobiDB-lite"/>
    </source>
</evidence>
<dbReference type="Proteomes" id="UP000054248">
    <property type="component" value="Unassembled WGS sequence"/>
</dbReference>
<reference evidence="4" key="2">
    <citation type="submission" date="2015-01" db="EMBL/GenBank/DDBJ databases">
        <title>Evolutionary Origins and Diversification of the Mycorrhizal Mutualists.</title>
        <authorList>
            <consortium name="DOE Joint Genome Institute"/>
            <consortium name="Mycorrhizal Genomics Consortium"/>
            <person name="Kohler A."/>
            <person name="Kuo A."/>
            <person name="Nagy L.G."/>
            <person name="Floudas D."/>
            <person name="Copeland A."/>
            <person name="Barry K.W."/>
            <person name="Cichocki N."/>
            <person name="Veneault-Fourrey C."/>
            <person name="LaButti K."/>
            <person name="Lindquist E.A."/>
            <person name="Lipzen A."/>
            <person name="Lundell T."/>
            <person name="Morin E."/>
            <person name="Murat C."/>
            <person name="Riley R."/>
            <person name="Ohm R."/>
            <person name="Sun H."/>
            <person name="Tunlid A."/>
            <person name="Henrissat B."/>
            <person name="Grigoriev I.V."/>
            <person name="Hibbett D.S."/>
            <person name="Martin F."/>
        </authorList>
    </citation>
    <scope>NUCLEOTIDE SEQUENCE [LARGE SCALE GENOMIC DNA]</scope>
    <source>
        <strain evidence="4">MUT 4182</strain>
    </source>
</reference>
<evidence type="ECO:0000313" key="4">
    <source>
        <dbReference type="Proteomes" id="UP000054248"/>
    </source>
</evidence>
<dbReference type="EMBL" id="KN823332">
    <property type="protein sequence ID" value="KIO17906.1"/>
    <property type="molecule type" value="Genomic_DNA"/>
</dbReference>
<gene>
    <name evidence="3" type="ORF">M407DRAFT_32420</name>
</gene>
<dbReference type="HOGENOM" id="CLU_1016336_0_0_1"/>
<feature type="region of interest" description="Disordered" evidence="1">
    <location>
        <begin position="107"/>
        <end position="141"/>
    </location>
</feature>
<keyword evidence="2" id="KW-0732">Signal</keyword>
<evidence type="ECO:0000313" key="3">
    <source>
        <dbReference type="EMBL" id="KIO17906.1"/>
    </source>
</evidence>
<evidence type="ECO:0000256" key="2">
    <source>
        <dbReference type="SAM" id="SignalP"/>
    </source>
</evidence>
<protein>
    <submittedName>
        <fullName evidence="3">Uncharacterized protein</fullName>
    </submittedName>
</protein>
<organism evidence="3 4">
    <name type="scientific">Tulasnella calospora MUT 4182</name>
    <dbReference type="NCBI Taxonomy" id="1051891"/>
    <lineage>
        <taxon>Eukaryota</taxon>
        <taxon>Fungi</taxon>
        <taxon>Dikarya</taxon>
        <taxon>Basidiomycota</taxon>
        <taxon>Agaricomycotina</taxon>
        <taxon>Agaricomycetes</taxon>
        <taxon>Cantharellales</taxon>
        <taxon>Tulasnellaceae</taxon>
        <taxon>Tulasnella</taxon>
    </lineage>
</organism>
<feature type="compositionally biased region" description="Basic and acidic residues" evidence="1">
    <location>
        <begin position="111"/>
        <end position="126"/>
    </location>
</feature>
<accession>A0A0C3Q405</accession>
<sequence>MPSPYSSSHLFFFFSFTLWGFNAAVADQEPTSGGGEPVASREMQTTPLANKIQNMAMTGSLTPGNDDRAHLQASDDEEVLGVLKPGNDNGANLQASDDEEVPIISTGQKSADMRKLASDSDCKSDDSAASEHATGSQTVAPITNEIADASPNSQHSKLIVDGKVLTIILVGRIAETHVHTDKPVASLHILPLLDSDLVTAKRAMGIYSIPPQPATNYTTVRVSCAQSKRGVQQYKLFKAVYDVTGTKEIKPKEQHGEYNIHISPQEIWYLWNST</sequence>
<dbReference type="AlphaFoldDB" id="A0A0C3Q405"/>